<dbReference type="AlphaFoldDB" id="A0A9W7X9P2"/>
<dbReference type="PANTHER" id="PTHR36138:SF13">
    <property type="entry name" value="OS04G0604500 PROTEIN"/>
    <property type="match status" value="1"/>
</dbReference>
<comment type="caution">
    <text evidence="2">The sequence shown here is derived from an EMBL/GenBank/DDBJ whole genome shotgun (WGS) entry which is preliminary data.</text>
</comment>
<dbReference type="PANTHER" id="PTHR36138">
    <property type="entry name" value="EXPRESSED PROTEIN-RELATED"/>
    <property type="match status" value="1"/>
</dbReference>
<sequence length="178" mass="19465">MNNKGNAAAEAALAAAISALKAARESAAQTPAASINPASAATGGSAAASRNNKPAMAMPTTGSDLEVWLKKEKAKKYRRVRLSKDCIDGILSYKSIRPILPPDQPLEHSEKRDAVLYAADADFLQYQRRIREEYEKTGFAYGWETDDEDEEAPRPAPARRRRARPGVMKHKGGTKRLN</sequence>
<feature type="region of interest" description="Disordered" evidence="1">
    <location>
        <begin position="28"/>
        <end position="58"/>
    </location>
</feature>
<feature type="region of interest" description="Disordered" evidence="1">
    <location>
        <begin position="141"/>
        <end position="178"/>
    </location>
</feature>
<accession>A0A9W7X9P2</accession>
<evidence type="ECO:0000313" key="3">
    <source>
        <dbReference type="Proteomes" id="UP001164776"/>
    </source>
</evidence>
<reference evidence="2 3" key="1">
    <citation type="submission" date="2022-10" db="EMBL/GenBank/DDBJ databases">
        <title>WGS assembly of Paspalum vaginatum 540-79.</title>
        <authorList>
            <person name="Sun G."/>
            <person name="Wase N."/>
            <person name="Shu S."/>
            <person name="Jenkins J."/>
            <person name="Zhou B."/>
            <person name="Torres-Rodriguez J."/>
            <person name="Chen C."/>
            <person name="Sandor L."/>
            <person name="Plott C."/>
            <person name="Yoshinga Y."/>
            <person name="Daum C."/>
            <person name="Qi P."/>
            <person name="Barry K."/>
            <person name="Lipzen A."/>
            <person name="Berry L."/>
            <person name="Pedersen C."/>
            <person name="Gottilla T."/>
            <person name="Foltz A."/>
            <person name="Yu H."/>
            <person name="O'Malley R."/>
            <person name="Zhang C."/>
            <person name="Devos K."/>
            <person name="Sigmon B."/>
            <person name="Yu B."/>
            <person name="Obata T."/>
            <person name="Schmutz J."/>
            <person name="Schnable J."/>
        </authorList>
    </citation>
    <scope>NUCLEOTIDE SEQUENCE [LARGE SCALE GENOMIC DNA]</scope>
    <source>
        <strain evidence="3">cv. 540-79</strain>
    </source>
</reference>
<proteinExistence type="predicted"/>
<protein>
    <submittedName>
        <fullName evidence="2">Uncharacterized protein</fullName>
    </submittedName>
</protein>
<evidence type="ECO:0000256" key="1">
    <source>
        <dbReference type="SAM" id="MobiDB-lite"/>
    </source>
</evidence>
<feature type="compositionally biased region" description="Low complexity" evidence="1">
    <location>
        <begin position="38"/>
        <end position="49"/>
    </location>
</feature>
<dbReference type="Proteomes" id="UP001164776">
    <property type="component" value="Unassembled WGS sequence"/>
</dbReference>
<gene>
    <name evidence="2" type="ORF">BS78_K033600</name>
</gene>
<evidence type="ECO:0000313" key="2">
    <source>
        <dbReference type="EMBL" id="KAJ1254566.1"/>
    </source>
</evidence>
<dbReference type="EMBL" id="MU629996">
    <property type="protein sequence ID" value="KAJ1254566.1"/>
    <property type="molecule type" value="Genomic_DNA"/>
</dbReference>
<name>A0A9W7X9P2_9POAL</name>
<organism evidence="2 3">
    <name type="scientific">Paspalum vaginatum</name>
    <name type="common">seashore paspalum</name>
    <dbReference type="NCBI Taxonomy" id="158149"/>
    <lineage>
        <taxon>Eukaryota</taxon>
        <taxon>Viridiplantae</taxon>
        <taxon>Streptophyta</taxon>
        <taxon>Embryophyta</taxon>
        <taxon>Tracheophyta</taxon>
        <taxon>Spermatophyta</taxon>
        <taxon>Magnoliopsida</taxon>
        <taxon>Liliopsida</taxon>
        <taxon>Poales</taxon>
        <taxon>Poaceae</taxon>
        <taxon>PACMAD clade</taxon>
        <taxon>Panicoideae</taxon>
        <taxon>Andropogonodae</taxon>
        <taxon>Paspaleae</taxon>
        <taxon>Paspalinae</taxon>
        <taxon>Paspalum</taxon>
    </lineage>
</organism>
<keyword evidence="3" id="KW-1185">Reference proteome</keyword>
<feature type="compositionally biased region" description="Basic residues" evidence="1">
    <location>
        <begin position="157"/>
        <end position="178"/>
    </location>
</feature>